<evidence type="ECO:0000313" key="3">
    <source>
        <dbReference type="EMBL" id="CAI5449524.1"/>
    </source>
</evidence>
<gene>
    <name evidence="3" type="ORF">CAMP_LOCUS12161</name>
</gene>
<feature type="compositionally biased region" description="Low complexity" evidence="1">
    <location>
        <begin position="57"/>
        <end position="71"/>
    </location>
</feature>
<feature type="compositionally biased region" description="Basic and acidic residues" evidence="1">
    <location>
        <begin position="84"/>
        <end position="101"/>
    </location>
</feature>
<feature type="transmembrane region" description="Helical" evidence="2">
    <location>
        <begin position="6"/>
        <end position="25"/>
    </location>
</feature>
<keyword evidence="2" id="KW-1133">Transmembrane helix</keyword>
<evidence type="ECO:0000313" key="4">
    <source>
        <dbReference type="Proteomes" id="UP001152747"/>
    </source>
</evidence>
<keyword evidence="2" id="KW-0812">Transmembrane</keyword>
<feature type="compositionally biased region" description="Basic residues" evidence="1">
    <location>
        <begin position="27"/>
        <end position="45"/>
    </location>
</feature>
<protein>
    <submittedName>
        <fullName evidence="3">Uncharacterized protein</fullName>
    </submittedName>
</protein>
<feature type="region of interest" description="Disordered" evidence="1">
    <location>
        <begin position="27"/>
        <end position="110"/>
    </location>
</feature>
<keyword evidence="2" id="KW-0472">Membrane</keyword>
<accession>A0A9P1IR58</accession>
<comment type="caution">
    <text evidence="3">The sequence shown here is derived from an EMBL/GenBank/DDBJ whole genome shotgun (WGS) entry which is preliminary data.</text>
</comment>
<evidence type="ECO:0000256" key="1">
    <source>
        <dbReference type="SAM" id="MobiDB-lite"/>
    </source>
</evidence>
<feature type="compositionally biased region" description="Polar residues" evidence="1">
    <location>
        <begin position="72"/>
        <end position="83"/>
    </location>
</feature>
<proteinExistence type="predicted"/>
<evidence type="ECO:0000256" key="2">
    <source>
        <dbReference type="SAM" id="Phobius"/>
    </source>
</evidence>
<organism evidence="3 4">
    <name type="scientific">Caenorhabditis angaria</name>
    <dbReference type="NCBI Taxonomy" id="860376"/>
    <lineage>
        <taxon>Eukaryota</taxon>
        <taxon>Metazoa</taxon>
        <taxon>Ecdysozoa</taxon>
        <taxon>Nematoda</taxon>
        <taxon>Chromadorea</taxon>
        <taxon>Rhabditida</taxon>
        <taxon>Rhabditina</taxon>
        <taxon>Rhabditomorpha</taxon>
        <taxon>Rhabditoidea</taxon>
        <taxon>Rhabditidae</taxon>
        <taxon>Peloderinae</taxon>
        <taxon>Caenorhabditis</taxon>
    </lineage>
</organism>
<dbReference type="Proteomes" id="UP001152747">
    <property type="component" value="Unassembled WGS sequence"/>
</dbReference>
<dbReference type="EMBL" id="CANHGI010000004">
    <property type="protein sequence ID" value="CAI5449524.1"/>
    <property type="molecule type" value="Genomic_DNA"/>
</dbReference>
<dbReference type="AlphaFoldDB" id="A0A9P1IR58"/>
<name>A0A9P1IR58_9PELO</name>
<sequence>MLEYFTLVLTIYIVTVTFLIFPTCCKKKEKKKRGRRGGRKTKSKISRPQPVPVLTQNNTPTATTPVVANTPIETPQTPQNEPSAESKEPMRSDNKEKPLPKDDEDDVELTRCRDYTPQIFGDLQHLFDLLS</sequence>
<keyword evidence="4" id="KW-1185">Reference proteome</keyword>
<reference evidence="3" key="1">
    <citation type="submission" date="2022-11" db="EMBL/GenBank/DDBJ databases">
        <authorList>
            <person name="Kikuchi T."/>
        </authorList>
    </citation>
    <scope>NUCLEOTIDE SEQUENCE</scope>
    <source>
        <strain evidence="3">PS1010</strain>
    </source>
</reference>